<name>A0A9X3NAF2_9ACTN</name>
<gene>
    <name evidence="2" type="ORF">OJ997_09015</name>
</gene>
<proteinExistence type="predicted"/>
<dbReference type="GO" id="GO:0016787">
    <property type="term" value="F:hydrolase activity"/>
    <property type="evidence" value="ECO:0007669"/>
    <property type="project" value="InterPro"/>
</dbReference>
<accession>A0A9X3NAF2</accession>
<dbReference type="Pfam" id="PF06439">
    <property type="entry name" value="3keto-disac_hyd"/>
    <property type="match status" value="1"/>
</dbReference>
<organism evidence="2 3">
    <name type="scientific">Solirubrobacter phytolaccae</name>
    <dbReference type="NCBI Taxonomy" id="1404360"/>
    <lineage>
        <taxon>Bacteria</taxon>
        <taxon>Bacillati</taxon>
        <taxon>Actinomycetota</taxon>
        <taxon>Thermoleophilia</taxon>
        <taxon>Solirubrobacterales</taxon>
        <taxon>Solirubrobacteraceae</taxon>
        <taxon>Solirubrobacter</taxon>
    </lineage>
</organism>
<dbReference type="InterPro" id="IPR010496">
    <property type="entry name" value="AL/BT2_dom"/>
</dbReference>
<dbReference type="EMBL" id="JAPDDP010000012">
    <property type="protein sequence ID" value="MDA0180431.1"/>
    <property type="molecule type" value="Genomic_DNA"/>
</dbReference>
<dbReference type="RefSeq" id="WP_270024738.1">
    <property type="nucleotide sequence ID" value="NZ_JAPDDP010000012.1"/>
</dbReference>
<dbReference type="Proteomes" id="UP001147653">
    <property type="component" value="Unassembled WGS sequence"/>
</dbReference>
<evidence type="ECO:0000259" key="1">
    <source>
        <dbReference type="Pfam" id="PF06439"/>
    </source>
</evidence>
<keyword evidence="3" id="KW-1185">Reference proteome</keyword>
<comment type="caution">
    <text evidence="2">The sequence shown here is derived from an EMBL/GenBank/DDBJ whole genome shotgun (WGS) entry which is preliminary data.</text>
</comment>
<sequence>MLVEAAVALACAGAPREPDRGYRMAFDGTAQSLRRWQQAGPGSFELTSKCRLRSRGGMGLLWWDRKLRRPYTVRATWRMVGDSNSGVFIGFPRAGDDPQVAITRGYEVQIDRTDVPENTTGALYGVQAPEVARRDRALRDGWNTFDITVGRRVVVRLNGVVVNTLVAPDPARVGGGYFGLQNHGDSDVVEYRDVQIRT</sequence>
<evidence type="ECO:0000313" key="2">
    <source>
        <dbReference type="EMBL" id="MDA0180431.1"/>
    </source>
</evidence>
<feature type="domain" description="3-keto-alpha-glucoside-1,2-lyase/3-keto-2-hydroxy-glucal hydratase" evidence="1">
    <location>
        <begin position="24"/>
        <end position="197"/>
    </location>
</feature>
<reference evidence="2" key="1">
    <citation type="submission" date="2022-10" db="EMBL/GenBank/DDBJ databases">
        <title>The WGS of Solirubrobacter phytolaccae KCTC 29190.</title>
        <authorList>
            <person name="Jiang Z."/>
        </authorList>
    </citation>
    <scope>NUCLEOTIDE SEQUENCE</scope>
    <source>
        <strain evidence="2">KCTC 29190</strain>
    </source>
</reference>
<dbReference type="Gene3D" id="2.60.120.560">
    <property type="entry name" value="Exo-inulinase, domain 1"/>
    <property type="match status" value="1"/>
</dbReference>
<dbReference type="AlphaFoldDB" id="A0A9X3NAF2"/>
<protein>
    <submittedName>
        <fullName evidence="2">DUF1080 domain-containing protein</fullName>
    </submittedName>
</protein>
<evidence type="ECO:0000313" key="3">
    <source>
        <dbReference type="Proteomes" id="UP001147653"/>
    </source>
</evidence>